<keyword evidence="3" id="KW-1185">Reference proteome</keyword>
<dbReference type="RefSeq" id="WP_378213791.1">
    <property type="nucleotide sequence ID" value="NZ_JBHLZP010001155.1"/>
</dbReference>
<organism evidence="2 3">
    <name type="scientific">Actinoallomurus acaciae</name>
    <dbReference type="NCBI Taxonomy" id="502577"/>
    <lineage>
        <taxon>Bacteria</taxon>
        <taxon>Bacillati</taxon>
        <taxon>Actinomycetota</taxon>
        <taxon>Actinomycetes</taxon>
        <taxon>Streptosporangiales</taxon>
        <taxon>Thermomonosporaceae</taxon>
        <taxon>Actinoallomurus</taxon>
    </lineage>
</organism>
<comment type="caution">
    <text evidence="2">The sequence shown here is derived from an EMBL/GenBank/DDBJ whole genome shotgun (WGS) entry which is preliminary data.</text>
</comment>
<name>A0ABV5YZR3_9ACTN</name>
<feature type="non-terminal residue" evidence="2">
    <location>
        <position position="128"/>
    </location>
</feature>
<accession>A0ABV5YZR3</accession>
<dbReference type="EMBL" id="JBHLZP010001155">
    <property type="protein sequence ID" value="MFB9840550.1"/>
    <property type="molecule type" value="Genomic_DNA"/>
</dbReference>
<dbReference type="Proteomes" id="UP001589627">
    <property type="component" value="Unassembled WGS sequence"/>
</dbReference>
<evidence type="ECO:0000313" key="2">
    <source>
        <dbReference type="EMBL" id="MFB9840550.1"/>
    </source>
</evidence>
<proteinExistence type="predicted"/>
<sequence length="128" mass="13650">MSEHDAQWLVSTLGDVREGWVCGAAWAFGAAYGDLVLDVLGGPPGRTGLAEIFFERPGDPADMPGHVPVVWADVDLFGHPAAEVEAALPRTTRAHDPLPGRTAGPYLTRVRLSAPRDRRASAGRTDPL</sequence>
<feature type="region of interest" description="Disordered" evidence="1">
    <location>
        <begin position="90"/>
        <end position="128"/>
    </location>
</feature>
<gene>
    <name evidence="2" type="ORF">ACFFNX_51255</name>
</gene>
<evidence type="ECO:0000313" key="3">
    <source>
        <dbReference type="Proteomes" id="UP001589627"/>
    </source>
</evidence>
<reference evidence="2 3" key="1">
    <citation type="submission" date="2024-09" db="EMBL/GenBank/DDBJ databases">
        <authorList>
            <person name="Sun Q."/>
            <person name="Mori K."/>
        </authorList>
    </citation>
    <scope>NUCLEOTIDE SEQUENCE [LARGE SCALE GENOMIC DNA]</scope>
    <source>
        <strain evidence="2 3">TBRC 0563</strain>
    </source>
</reference>
<protein>
    <submittedName>
        <fullName evidence="2">Uncharacterized protein</fullName>
    </submittedName>
</protein>
<evidence type="ECO:0000256" key="1">
    <source>
        <dbReference type="SAM" id="MobiDB-lite"/>
    </source>
</evidence>